<feature type="transmembrane region" description="Helical" evidence="1">
    <location>
        <begin position="57"/>
        <end position="75"/>
    </location>
</feature>
<keyword evidence="3" id="KW-1185">Reference proteome</keyword>
<comment type="caution">
    <text evidence="2">The sequence shown here is derived from an EMBL/GenBank/DDBJ whole genome shotgun (WGS) entry which is preliminary data.</text>
</comment>
<reference evidence="2 3" key="1">
    <citation type="journal article" date="2019" name="Int. J. Syst. Evol. Microbiol.">
        <title>The Global Catalogue of Microorganisms (GCM) 10K type strain sequencing project: providing services to taxonomists for standard genome sequencing and annotation.</title>
        <authorList>
            <consortium name="The Broad Institute Genomics Platform"/>
            <consortium name="The Broad Institute Genome Sequencing Center for Infectious Disease"/>
            <person name="Wu L."/>
            <person name="Ma J."/>
        </authorList>
    </citation>
    <scope>NUCLEOTIDE SEQUENCE [LARGE SCALE GENOMIC DNA]</scope>
    <source>
        <strain evidence="2 3">JCM 15089</strain>
    </source>
</reference>
<evidence type="ECO:0008006" key="4">
    <source>
        <dbReference type="Google" id="ProtNLM"/>
    </source>
</evidence>
<keyword evidence="1" id="KW-1133">Transmembrane helix</keyword>
<feature type="transmembrane region" description="Helical" evidence="1">
    <location>
        <begin position="29"/>
        <end position="51"/>
    </location>
</feature>
<gene>
    <name evidence="2" type="ORF">GCM10008942_10420</name>
</gene>
<dbReference type="EMBL" id="BAAADD010000002">
    <property type="protein sequence ID" value="GAA0563901.1"/>
    <property type="molecule type" value="Genomic_DNA"/>
</dbReference>
<accession>A0ABN1ECZ6</accession>
<dbReference type="Proteomes" id="UP001499951">
    <property type="component" value="Unassembled WGS sequence"/>
</dbReference>
<organism evidence="2 3">
    <name type="scientific">Rhizomicrobium electricum</name>
    <dbReference type="NCBI Taxonomy" id="480070"/>
    <lineage>
        <taxon>Bacteria</taxon>
        <taxon>Pseudomonadati</taxon>
        <taxon>Pseudomonadota</taxon>
        <taxon>Alphaproteobacteria</taxon>
        <taxon>Micropepsales</taxon>
        <taxon>Micropepsaceae</taxon>
        <taxon>Rhizomicrobium</taxon>
    </lineage>
</organism>
<keyword evidence="1" id="KW-0812">Transmembrane</keyword>
<proteinExistence type="predicted"/>
<dbReference type="RefSeq" id="WP_166932727.1">
    <property type="nucleotide sequence ID" value="NZ_BAAADD010000002.1"/>
</dbReference>
<name>A0ABN1ECZ6_9PROT</name>
<evidence type="ECO:0000313" key="2">
    <source>
        <dbReference type="EMBL" id="GAA0563901.1"/>
    </source>
</evidence>
<evidence type="ECO:0000313" key="3">
    <source>
        <dbReference type="Proteomes" id="UP001499951"/>
    </source>
</evidence>
<keyword evidence="1" id="KW-0472">Membrane</keyword>
<evidence type="ECO:0000256" key="1">
    <source>
        <dbReference type="SAM" id="Phobius"/>
    </source>
</evidence>
<protein>
    <recommendedName>
        <fullName evidence="4">YcxB-like protein domain-containing protein</fullName>
    </recommendedName>
</protein>
<sequence>MTSIYGTIRIGEAQATMAATGKRQRGSLVWHWALMSALILGMGLLGTVLSIPARMDGNVGLVIGMIGGLLIYTQWSKPLTVWRFRKTLMARGVPLDIALSWDLSDDEIVYRIGDIATHAPWRAVTEIFHEKGWWIVMAQGTPLFAADRLFADTAAQRAFVAEILSHMSDEARARSGEAVKFVSSAA</sequence>